<protein>
    <submittedName>
        <fullName evidence="2">Uncharacterized protein</fullName>
    </submittedName>
</protein>
<organism evidence="2 3">
    <name type="scientific">Allomyces macrogynus (strain ATCC 38327)</name>
    <name type="common">Allomyces javanicus var. macrogynus</name>
    <dbReference type="NCBI Taxonomy" id="578462"/>
    <lineage>
        <taxon>Eukaryota</taxon>
        <taxon>Fungi</taxon>
        <taxon>Fungi incertae sedis</taxon>
        <taxon>Blastocladiomycota</taxon>
        <taxon>Blastocladiomycetes</taxon>
        <taxon>Blastocladiales</taxon>
        <taxon>Blastocladiaceae</taxon>
        <taxon>Allomyces</taxon>
    </lineage>
</organism>
<keyword evidence="1" id="KW-1133">Transmembrane helix</keyword>
<dbReference type="Proteomes" id="UP000054350">
    <property type="component" value="Unassembled WGS sequence"/>
</dbReference>
<sequence length="216" mass="23203">MLSVPTPTPITISDGICDCKCPLHGPGNPLPHAPTTLYPEPTPPRPPIRTISRSTSTVDDFVPDSTITSCCCVRVRLRDATLLVLGIDFVLCTVSLAMDLGVGDLVPFSAQETALMSVQLAIAIWGLAAAFYRHALLFYAFSFTFTLFAIVVELVFDEDGSSSCLRMSMTYLYWTYGAALKSDADAAKRAARWSSVEDGLASPGETQTVAPKTKSA</sequence>
<reference evidence="3" key="2">
    <citation type="submission" date="2009-11" db="EMBL/GenBank/DDBJ databases">
        <title>The Genome Sequence of Allomyces macrogynus strain ATCC 38327.</title>
        <authorList>
            <consortium name="The Broad Institute Genome Sequencing Platform"/>
            <person name="Russ C."/>
            <person name="Cuomo C."/>
            <person name="Shea T."/>
            <person name="Young S.K."/>
            <person name="Zeng Q."/>
            <person name="Koehrsen M."/>
            <person name="Haas B."/>
            <person name="Borodovsky M."/>
            <person name="Guigo R."/>
            <person name="Alvarado L."/>
            <person name="Berlin A."/>
            <person name="Borenstein D."/>
            <person name="Chen Z."/>
            <person name="Engels R."/>
            <person name="Freedman E."/>
            <person name="Gellesch M."/>
            <person name="Goldberg J."/>
            <person name="Griggs A."/>
            <person name="Gujja S."/>
            <person name="Heiman D."/>
            <person name="Hepburn T."/>
            <person name="Howarth C."/>
            <person name="Jen D."/>
            <person name="Larson L."/>
            <person name="Lewis B."/>
            <person name="Mehta T."/>
            <person name="Park D."/>
            <person name="Pearson M."/>
            <person name="Roberts A."/>
            <person name="Saif S."/>
            <person name="Shenoy N."/>
            <person name="Sisk P."/>
            <person name="Stolte C."/>
            <person name="Sykes S."/>
            <person name="Walk T."/>
            <person name="White J."/>
            <person name="Yandava C."/>
            <person name="Burger G."/>
            <person name="Gray M.W."/>
            <person name="Holland P.W.H."/>
            <person name="King N."/>
            <person name="Lang F.B.F."/>
            <person name="Roger A.J."/>
            <person name="Ruiz-Trillo I."/>
            <person name="Lander E."/>
            <person name="Nusbaum C."/>
        </authorList>
    </citation>
    <scope>NUCLEOTIDE SEQUENCE [LARGE SCALE GENOMIC DNA]</scope>
    <source>
        <strain evidence="3">ATCC 38327</strain>
    </source>
</reference>
<feature type="transmembrane region" description="Helical" evidence="1">
    <location>
        <begin position="82"/>
        <end position="102"/>
    </location>
</feature>
<proteinExistence type="predicted"/>
<feature type="transmembrane region" description="Helical" evidence="1">
    <location>
        <begin position="137"/>
        <end position="156"/>
    </location>
</feature>
<evidence type="ECO:0000313" key="3">
    <source>
        <dbReference type="Proteomes" id="UP000054350"/>
    </source>
</evidence>
<keyword evidence="1" id="KW-0472">Membrane</keyword>
<feature type="transmembrane region" description="Helical" evidence="1">
    <location>
        <begin position="114"/>
        <end position="132"/>
    </location>
</feature>
<evidence type="ECO:0000313" key="2">
    <source>
        <dbReference type="EMBL" id="KNE71457.1"/>
    </source>
</evidence>
<evidence type="ECO:0000256" key="1">
    <source>
        <dbReference type="SAM" id="Phobius"/>
    </source>
</evidence>
<accession>A0A0L0T9Q6</accession>
<gene>
    <name evidence="2" type="ORF">AMAG_20359</name>
</gene>
<dbReference type="AlphaFoldDB" id="A0A0L0T9Q6"/>
<reference evidence="2 3" key="1">
    <citation type="submission" date="2009-11" db="EMBL/GenBank/DDBJ databases">
        <title>Annotation of Allomyces macrogynus ATCC 38327.</title>
        <authorList>
            <consortium name="The Broad Institute Genome Sequencing Platform"/>
            <person name="Russ C."/>
            <person name="Cuomo C."/>
            <person name="Burger G."/>
            <person name="Gray M.W."/>
            <person name="Holland P.W.H."/>
            <person name="King N."/>
            <person name="Lang F.B.F."/>
            <person name="Roger A.J."/>
            <person name="Ruiz-Trillo I."/>
            <person name="Young S.K."/>
            <person name="Zeng Q."/>
            <person name="Gargeya S."/>
            <person name="Fitzgerald M."/>
            <person name="Haas B."/>
            <person name="Abouelleil A."/>
            <person name="Alvarado L."/>
            <person name="Arachchi H.M."/>
            <person name="Berlin A."/>
            <person name="Chapman S.B."/>
            <person name="Gearin G."/>
            <person name="Goldberg J."/>
            <person name="Griggs A."/>
            <person name="Gujja S."/>
            <person name="Hansen M."/>
            <person name="Heiman D."/>
            <person name="Howarth C."/>
            <person name="Larimer J."/>
            <person name="Lui A."/>
            <person name="MacDonald P.J.P."/>
            <person name="McCowen C."/>
            <person name="Montmayeur A."/>
            <person name="Murphy C."/>
            <person name="Neiman D."/>
            <person name="Pearson M."/>
            <person name="Priest M."/>
            <person name="Roberts A."/>
            <person name="Saif S."/>
            <person name="Shea T."/>
            <person name="Sisk P."/>
            <person name="Stolte C."/>
            <person name="Sykes S."/>
            <person name="Wortman J."/>
            <person name="Nusbaum C."/>
            <person name="Birren B."/>
        </authorList>
    </citation>
    <scope>NUCLEOTIDE SEQUENCE [LARGE SCALE GENOMIC DNA]</scope>
    <source>
        <strain evidence="2 3">ATCC 38327</strain>
    </source>
</reference>
<keyword evidence="1" id="KW-0812">Transmembrane</keyword>
<dbReference type="EMBL" id="GG745372">
    <property type="protein sequence ID" value="KNE71457.1"/>
    <property type="molecule type" value="Genomic_DNA"/>
</dbReference>
<dbReference type="VEuPathDB" id="FungiDB:AMAG_20359"/>
<keyword evidence="3" id="KW-1185">Reference proteome</keyword>
<name>A0A0L0T9Q6_ALLM3</name>